<evidence type="ECO:0000256" key="1">
    <source>
        <dbReference type="ARBA" id="ARBA00022729"/>
    </source>
</evidence>
<keyword evidence="1 2" id="KW-0732">Signal</keyword>
<dbReference type="SUPFAM" id="SSF69318">
    <property type="entry name" value="Integrin alpha N-terminal domain"/>
    <property type="match status" value="1"/>
</dbReference>
<dbReference type="PANTHER" id="PTHR36220">
    <property type="entry name" value="UNNAMED PRODUCT"/>
    <property type="match status" value="1"/>
</dbReference>
<dbReference type="PANTHER" id="PTHR36220:SF1">
    <property type="entry name" value="GAMMA TUBULIN COMPLEX COMPONENT C-TERMINAL DOMAIN-CONTAINING PROTEIN"/>
    <property type="match status" value="1"/>
</dbReference>
<evidence type="ECO:0000313" key="3">
    <source>
        <dbReference type="EMBL" id="QDU69864.1"/>
    </source>
</evidence>
<accession>A0A518BSB9</accession>
<dbReference type="EMBL" id="CP036287">
    <property type="protein sequence ID" value="QDU69864.1"/>
    <property type="molecule type" value="Genomic_DNA"/>
</dbReference>
<dbReference type="KEGG" id="pbap:Pla133_49870"/>
<sequence precursor="true">MSFDPTSALVTSLVLLGPATAQVAVPTGTITASTSTTGDKFGESVAIDGDVLVVGARAYSQIATTAGTATIFERQPDGSWLEAVTLLPPTPTLLGFFGDAVAVEGDTVFVAETADDTFAVDQGAVHVYRRQSNGSWPLVQVLGPPGPTSFASFGDSLSVDSGRLAVGNFGVSSTSPKEVVIFARQQDGTWAVEAEVLPPAPTAQWFACSVAIVGDWLVVGAADDTGTQTPTAFVYRRRSDGSWPLHSTLHPLDLTGDQNFGIRVEALEVGGDLLVAVGATDVAAVDVFEVTAAGGPTHLDRIVGPPAEVGTFGYSIVLEAQRLIVGDPNHSYGRVYVYERATPNRWELSTVLDHGKGNPGEIRYFGWDLAKDAETLFVGEPGYGGPLATQSGEIRTFDSDSLFQSAGSISVAAGGSVDLLLAAGSAEAGHLHLVLGSASGRSPGVPLGGGLVLPLVADAYTSLTLAGGGGLLAGGFGQLDSLGTATATLTLPTASDPALAGLTVTHAFVTIDAGGAIADVGGPSTIELVP</sequence>
<organism evidence="3 4">
    <name type="scientific">Engelhardtia mirabilis</name>
    <dbReference type="NCBI Taxonomy" id="2528011"/>
    <lineage>
        <taxon>Bacteria</taxon>
        <taxon>Pseudomonadati</taxon>
        <taxon>Planctomycetota</taxon>
        <taxon>Planctomycetia</taxon>
        <taxon>Planctomycetia incertae sedis</taxon>
        <taxon>Engelhardtia</taxon>
    </lineage>
</organism>
<dbReference type="AlphaFoldDB" id="A0A518BSB9"/>
<dbReference type="Gene3D" id="2.130.10.130">
    <property type="entry name" value="Integrin alpha, N-terminal"/>
    <property type="match status" value="1"/>
</dbReference>
<gene>
    <name evidence="3" type="ORF">Pla133_49870</name>
</gene>
<evidence type="ECO:0000313" key="4">
    <source>
        <dbReference type="Proteomes" id="UP000316921"/>
    </source>
</evidence>
<dbReference type="InterPro" id="IPR013517">
    <property type="entry name" value="FG-GAP"/>
</dbReference>
<dbReference type="RefSeq" id="WP_145070167.1">
    <property type="nucleotide sequence ID" value="NZ_CP036287.1"/>
</dbReference>
<evidence type="ECO:0000256" key="2">
    <source>
        <dbReference type="SAM" id="SignalP"/>
    </source>
</evidence>
<reference evidence="3 4" key="1">
    <citation type="submission" date="2019-02" db="EMBL/GenBank/DDBJ databases">
        <title>Deep-cultivation of Planctomycetes and their phenomic and genomic characterization uncovers novel biology.</title>
        <authorList>
            <person name="Wiegand S."/>
            <person name="Jogler M."/>
            <person name="Boedeker C."/>
            <person name="Pinto D."/>
            <person name="Vollmers J."/>
            <person name="Rivas-Marin E."/>
            <person name="Kohn T."/>
            <person name="Peeters S.H."/>
            <person name="Heuer A."/>
            <person name="Rast P."/>
            <person name="Oberbeckmann S."/>
            <person name="Bunk B."/>
            <person name="Jeske O."/>
            <person name="Meyerdierks A."/>
            <person name="Storesund J.E."/>
            <person name="Kallscheuer N."/>
            <person name="Luecker S."/>
            <person name="Lage O.M."/>
            <person name="Pohl T."/>
            <person name="Merkel B.J."/>
            <person name="Hornburger P."/>
            <person name="Mueller R.-W."/>
            <person name="Bruemmer F."/>
            <person name="Labrenz M."/>
            <person name="Spormann A.M."/>
            <person name="Op den Camp H."/>
            <person name="Overmann J."/>
            <person name="Amann R."/>
            <person name="Jetten M.S.M."/>
            <person name="Mascher T."/>
            <person name="Medema M.H."/>
            <person name="Devos D.P."/>
            <person name="Kaster A.-K."/>
            <person name="Ovreas L."/>
            <person name="Rohde M."/>
            <person name="Galperin M.Y."/>
            <person name="Jogler C."/>
        </authorList>
    </citation>
    <scope>NUCLEOTIDE SEQUENCE [LARGE SCALE GENOMIC DNA]</scope>
    <source>
        <strain evidence="3 4">Pla133</strain>
    </source>
</reference>
<protein>
    <submittedName>
        <fullName evidence="3">Uncharacterized protein</fullName>
    </submittedName>
</protein>
<keyword evidence="4" id="KW-1185">Reference proteome</keyword>
<name>A0A518BSB9_9BACT</name>
<dbReference type="InterPro" id="IPR028994">
    <property type="entry name" value="Integrin_alpha_N"/>
</dbReference>
<feature type="chain" id="PRO_5021734366" evidence="2">
    <location>
        <begin position="24"/>
        <end position="530"/>
    </location>
</feature>
<proteinExistence type="predicted"/>
<dbReference type="Proteomes" id="UP000316921">
    <property type="component" value="Chromosome"/>
</dbReference>
<dbReference type="Pfam" id="PF14312">
    <property type="entry name" value="FG-GAP_2"/>
    <property type="match status" value="1"/>
</dbReference>
<feature type="signal peptide" evidence="2">
    <location>
        <begin position="1"/>
        <end position="23"/>
    </location>
</feature>